<organism evidence="2 3">
    <name type="scientific">Camellia sinensis</name>
    <name type="common">Tea plant</name>
    <name type="synonym">Thea sinensis</name>
    <dbReference type="NCBI Taxonomy" id="4442"/>
    <lineage>
        <taxon>Eukaryota</taxon>
        <taxon>Viridiplantae</taxon>
        <taxon>Streptophyta</taxon>
        <taxon>Embryophyta</taxon>
        <taxon>Tracheophyta</taxon>
        <taxon>Spermatophyta</taxon>
        <taxon>Magnoliopsida</taxon>
        <taxon>eudicotyledons</taxon>
        <taxon>Gunneridae</taxon>
        <taxon>Pentapetalae</taxon>
        <taxon>asterids</taxon>
        <taxon>Ericales</taxon>
        <taxon>Theaceae</taxon>
        <taxon>Camellia</taxon>
    </lineage>
</organism>
<dbReference type="PANTHER" id="PTHR42923">
    <property type="entry name" value="PROTOPORPHYRINOGEN OXIDASE"/>
    <property type="match status" value="1"/>
</dbReference>
<keyword evidence="3" id="KW-1185">Reference proteome</keyword>
<evidence type="ECO:0000259" key="1">
    <source>
        <dbReference type="Pfam" id="PF01593"/>
    </source>
</evidence>
<dbReference type="AlphaFoldDB" id="A0A7J7G848"/>
<dbReference type="InterPro" id="IPR002937">
    <property type="entry name" value="Amino_oxidase"/>
</dbReference>
<reference evidence="3" key="1">
    <citation type="journal article" date="2020" name="Nat. Commun.">
        <title>Genome assembly of wild tea tree DASZ reveals pedigree and selection history of tea varieties.</title>
        <authorList>
            <person name="Zhang W."/>
            <person name="Zhang Y."/>
            <person name="Qiu H."/>
            <person name="Guo Y."/>
            <person name="Wan H."/>
            <person name="Zhang X."/>
            <person name="Scossa F."/>
            <person name="Alseekh S."/>
            <person name="Zhang Q."/>
            <person name="Wang P."/>
            <person name="Xu L."/>
            <person name="Schmidt M.H."/>
            <person name="Jia X."/>
            <person name="Li D."/>
            <person name="Zhu A."/>
            <person name="Guo F."/>
            <person name="Chen W."/>
            <person name="Ni D."/>
            <person name="Usadel B."/>
            <person name="Fernie A.R."/>
            <person name="Wen W."/>
        </authorList>
    </citation>
    <scope>NUCLEOTIDE SEQUENCE [LARGE SCALE GENOMIC DNA]</scope>
    <source>
        <strain evidence="3">cv. G240</strain>
    </source>
</reference>
<name>A0A7J7G848_CAMSI</name>
<accession>A0A7J7G848</accession>
<dbReference type="GO" id="GO:0016491">
    <property type="term" value="F:oxidoreductase activity"/>
    <property type="evidence" value="ECO:0007669"/>
    <property type="project" value="InterPro"/>
</dbReference>
<proteinExistence type="predicted"/>
<comment type="caution">
    <text evidence="2">The sequence shown here is derived from an EMBL/GenBank/DDBJ whole genome shotgun (WGS) entry which is preliminary data.</text>
</comment>
<evidence type="ECO:0000313" key="2">
    <source>
        <dbReference type="EMBL" id="KAF5936940.1"/>
    </source>
</evidence>
<sequence length="311" mass="35069">MKEENLAIANVGEPTVRMTRARAAACHAFGGIPPSEALKQQGQKQVLRTSSKRAALDEMNSSASAAAPVQHKRRAVLKDVTNVCCENSYKNCLIAAKIPFHATELLPLKDEDVVAKAMSYLSKCIKDFENVAVIDKEIGRFPKSLTHFFPGSYKYMMRGSTSFPNLFMAGDWIITRHGSWSQEKSFVTGLEAANRVVDYLEEGTFAKIIPVEEDEPHIQALRNLNRNLNEIRAQLPWSNYFIQREIFVSTVALYMFQNQVLAAQQSPENPNWFQVIRASTEFCEVQNLLQQMESRPVKITDSMLYQLGSVN</sequence>
<dbReference type="InterPro" id="IPR050464">
    <property type="entry name" value="Zeta_carotene_desat/Oxidored"/>
</dbReference>
<dbReference type="Pfam" id="PF01593">
    <property type="entry name" value="Amino_oxidase"/>
    <property type="match status" value="1"/>
</dbReference>
<dbReference type="PANTHER" id="PTHR42923:SF24">
    <property type="entry name" value="OS04G0560500 PROTEIN"/>
    <property type="match status" value="1"/>
</dbReference>
<reference evidence="2 3" key="2">
    <citation type="submission" date="2020-07" db="EMBL/GenBank/DDBJ databases">
        <title>Genome assembly of wild tea tree DASZ reveals pedigree and selection history of tea varieties.</title>
        <authorList>
            <person name="Zhang W."/>
        </authorList>
    </citation>
    <scope>NUCLEOTIDE SEQUENCE [LARGE SCALE GENOMIC DNA]</scope>
    <source>
        <strain evidence="3">cv. G240</strain>
        <tissue evidence="2">Leaf</tissue>
    </source>
</reference>
<dbReference type="Proteomes" id="UP000593564">
    <property type="component" value="Unassembled WGS sequence"/>
</dbReference>
<protein>
    <recommendedName>
        <fullName evidence="1">Amine oxidase domain-containing protein</fullName>
    </recommendedName>
</protein>
<evidence type="ECO:0000313" key="3">
    <source>
        <dbReference type="Proteomes" id="UP000593564"/>
    </source>
</evidence>
<gene>
    <name evidence="2" type="ORF">HYC85_024446</name>
</gene>
<dbReference type="SUPFAM" id="SSF51905">
    <property type="entry name" value="FAD/NAD(P)-binding domain"/>
    <property type="match status" value="1"/>
</dbReference>
<dbReference type="InterPro" id="IPR036188">
    <property type="entry name" value="FAD/NAD-bd_sf"/>
</dbReference>
<feature type="domain" description="Amine oxidase" evidence="1">
    <location>
        <begin position="101"/>
        <end position="196"/>
    </location>
</feature>
<dbReference type="EMBL" id="JACBKZ010000012">
    <property type="protein sequence ID" value="KAF5936940.1"/>
    <property type="molecule type" value="Genomic_DNA"/>
</dbReference>